<dbReference type="NCBIfam" id="TIGR01575">
    <property type="entry name" value="rimI"/>
    <property type="match status" value="1"/>
</dbReference>
<name>A0ABR7MYC8_9FIRM</name>
<evidence type="ECO:0000256" key="3">
    <source>
        <dbReference type="RuleBase" id="RU363094"/>
    </source>
</evidence>
<proteinExistence type="inferred from homology"/>
<dbReference type="PANTHER" id="PTHR42919:SF8">
    <property type="entry name" value="N-ALPHA-ACETYLTRANSFERASE 50"/>
    <property type="match status" value="1"/>
</dbReference>
<evidence type="ECO:0000259" key="4">
    <source>
        <dbReference type="PROSITE" id="PS51186"/>
    </source>
</evidence>
<dbReference type="PROSITE" id="PS51186">
    <property type="entry name" value="GNAT"/>
    <property type="match status" value="1"/>
</dbReference>
<evidence type="ECO:0000256" key="2">
    <source>
        <dbReference type="ARBA" id="ARBA00023315"/>
    </source>
</evidence>
<reference evidence="5 6" key="1">
    <citation type="submission" date="2020-08" db="EMBL/GenBank/DDBJ databases">
        <title>Genome public.</title>
        <authorList>
            <person name="Liu C."/>
            <person name="Sun Q."/>
        </authorList>
    </citation>
    <scope>NUCLEOTIDE SEQUENCE [LARGE SCALE GENOMIC DNA]</scope>
    <source>
        <strain evidence="5 6">NSJ-37</strain>
    </source>
</reference>
<dbReference type="CDD" id="cd04301">
    <property type="entry name" value="NAT_SF"/>
    <property type="match status" value="1"/>
</dbReference>
<comment type="subcellular location">
    <subcellularLocation>
        <location evidence="3">Cytoplasm</location>
    </subcellularLocation>
</comment>
<accession>A0ABR7MYC8</accession>
<dbReference type="RefSeq" id="WP_118679457.1">
    <property type="nucleotide sequence ID" value="NZ_JACRSX010000001.1"/>
</dbReference>
<dbReference type="PANTHER" id="PTHR42919">
    <property type="entry name" value="N-ALPHA-ACETYLTRANSFERASE"/>
    <property type="match status" value="1"/>
</dbReference>
<keyword evidence="1" id="KW-0808">Transferase</keyword>
<comment type="catalytic activity">
    <reaction evidence="3">
        <text>N-terminal L-alanyl-[ribosomal protein bS18] + acetyl-CoA = N-terminal N(alpha)-acetyl-L-alanyl-[ribosomal protein bS18] + CoA + H(+)</text>
        <dbReference type="Rhea" id="RHEA:43756"/>
        <dbReference type="Rhea" id="RHEA-COMP:10676"/>
        <dbReference type="Rhea" id="RHEA-COMP:10677"/>
        <dbReference type="ChEBI" id="CHEBI:15378"/>
        <dbReference type="ChEBI" id="CHEBI:57287"/>
        <dbReference type="ChEBI" id="CHEBI:57288"/>
        <dbReference type="ChEBI" id="CHEBI:64718"/>
        <dbReference type="ChEBI" id="CHEBI:83683"/>
        <dbReference type="EC" id="2.3.1.266"/>
    </reaction>
</comment>
<evidence type="ECO:0000313" key="5">
    <source>
        <dbReference type="EMBL" id="MBC8561385.1"/>
    </source>
</evidence>
<organism evidence="5 6">
    <name type="scientific">Jutongia huaianensis</name>
    <dbReference type="NCBI Taxonomy" id="2763668"/>
    <lineage>
        <taxon>Bacteria</taxon>
        <taxon>Bacillati</taxon>
        <taxon>Bacillota</taxon>
        <taxon>Clostridia</taxon>
        <taxon>Lachnospirales</taxon>
        <taxon>Lachnospiraceae</taxon>
        <taxon>Jutongia</taxon>
    </lineage>
</organism>
<comment type="caution">
    <text evidence="5">The sequence shown here is derived from an EMBL/GenBank/DDBJ whole genome shotgun (WGS) entry which is preliminary data.</text>
</comment>
<keyword evidence="5" id="KW-0689">Ribosomal protein</keyword>
<dbReference type="InterPro" id="IPR051556">
    <property type="entry name" value="N-term/lysine_N-AcTrnsfr"/>
</dbReference>
<feature type="domain" description="N-acetyltransferase" evidence="4">
    <location>
        <begin position="1"/>
        <end position="144"/>
    </location>
</feature>
<dbReference type="EMBL" id="JACRSX010000001">
    <property type="protein sequence ID" value="MBC8561385.1"/>
    <property type="molecule type" value="Genomic_DNA"/>
</dbReference>
<sequence>MQIKHMDATEMAEAAALQRENFAHPWSEKDYMEHLQDKDKIYLTAVKDGRVVGSCVLWCSFETADLCNIVVDPAHRREGIAEALLHQAFRECATKGVEQILLEVRESNASAIGLYDKSGFDRISVRKNYYRDPQEHAVIMQKTL</sequence>
<keyword evidence="5" id="KW-0687">Ribonucleoprotein</keyword>
<dbReference type="Gene3D" id="3.40.630.30">
    <property type="match status" value="1"/>
</dbReference>
<keyword evidence="2" id="KW-0012">Acyltransferase</keyword>
<dbReference type="InterPro" id="IPR000182">
    <property type="entry name" value="GNAT_dom"/>
</dbReference>
<evidence type="ECO:0000313" key="6">
    <source>
        <dbReference type="Proteomes" id="UP000606193"/>
    </source>
</evidence>
<dbReference type="SUPFAM" id="SSF55729">
    <property type="entry name" value="Acyl-CoA N-acyltransferases (Nat)"/>
    <property type="match status" value="1"/>
</dbReference>
<comment type="similarity">
    <text evidence="3">Belongs to the acetyltransferase family. RimI subfamily.</text>
</comment>
<dbReference type="InterPro" id="IPR006464">
    <property type="entry name" value="AcTrfase_RimI/Ard1"/>
</dbReference>
<keyword evidence="3" id="KW-0963">Cytoplasm</keyword>
<dbReference type="Proteomes" id="UP000606193">
    <property type="component" value="Unassembled WGS sequence"/>
</dbReference>
<gene>
    <name evidence="5" type="primary">rimI</name>
    <name evidence="5" type="ORF">H8704_01850</name>
</gene>
<keyword evidence="6" id="KW-1185">Reference proteome</keyword>
<dbReference type="GO" id="GO:0005840">
    <property type="term" value="C:ribosome"/>
    <property type="evidence" value="ECO:0007669"/>
    <property type="project" value="UniProtKB-KW"/>
</dbReference>
<comment type="function">
    <text evidence="3">Acetylates the N-terminal alanine of ribosomal protein bS18.</text>
</comment>
<evidence type="ECO:0000256" key="1">
    <source>
        <dbReference type="ARBA" id="ARBA00022679"/>
    </source>
</evidence>
<dbReference type="Pfam" id="PF00583">
    <property type="entry name" value="Acetyltransf_1"/>
    <property type="match status" value="1"/>
</dbReference>
<dbReference type="EC" id="2.3.1.266" evidence="3"/>
<protein>
    <recommendedName>
        <fullName evidence="3">[Ribosomal protein bS18]-alanine N-acetyltransferase</fullName>
        <ecNumber evidence="3">2.3.1.266</ecNumber>
    </recommendedName>
</protein>
<dbReference type="InterPro" id="IPR016181">
    <property type="entry name" value="Acyl_CoA_acyltransferase"/>
</dbReference>